<evidence type="ECO:0000256" key="2">
    <source>
        <dbReference type="SAM" id="Phobius"/>
    </source>
</evidence>
<keyword evidence="4" id="KW-1185">Reference proteome</keyword>
<feature type="transmembrane region" description="Helical" evidence="2">
    <location>
        <begin position="410"/>
        <end position="428"/>
    </location>
</feature>
<proteinExistence type="predicted"/>
<gene>
    <name evidence="3" type="ORF">AB0H72_10965</name>
</gene>
<protein>
    <submittedName>
        <fullName evidence="3">Uncharacterized protein</fullName>
    </submittedName>
</protein>
<evidence type="ECO:0000313" key="3">
    <source>
        <dbReference type="EMBL" id="MEV0363211.1"/>
    </source>
</evidence>
<feature type="transmembrane region" description="Helical" evidence="2">
    <location>
        <begin position="116"/>
        <end position="136"/>
    </location>
</feature>
<organism evidence="3 4">
    <name type="scientific">Nocardia fusca</name>
    <dbReference type="NCBI Taxonomy" id="941183"/>
    <lineage>
        <taxon>Bacteria</taxon>
        <taxon>Bacillati</taxon>
        <taxon>Actinomycetota</taxon>
        <taxon>Actinomycetes</taxon>
        <taxon>Mycobacteriales</taxon>
        <taxon>Nocardiaceae</taxon>
        <taxon>Nocardia</taxon>
    </lineage>
</organism>
<dbReference type="EMBL" id="JBFAIH010000005">
    <property type="protein sequence ID" value="MEV0363211.1"/>
    <property type="molecule type" value="Genomic_DNA"/>
</dbReference>
<feature type="transmembrane region" description="Helical" evidence="2">
    <location>
        <begin position="39"/>
        <end position="60"/>
    </location>
</feature>
<comment type="caution">
    <text evidence="3">The sequence shown here is derived from an EMBL/GenBank/DDBJ whole genome shotgun (WGS) entry which is preliminary data.</text>
</comment>
<feature type="transmembrane region" description="Helical" evidence="2">
    <location>
        <begin position="347"/>
        <end position="367"/>
    </location>
</feature>
<name>A0ABV3F680_9NOCA</name>
<feature type="region of interest" description="Disordered" evidence="1">
    <location>
        <begin position="1"/>
        <end position="29"/>
    </location>
</feature>
<feature type="transmembrane region" description="Helical" evidence="2">
    <location>
        <begin position="185"/>
        <end position="205"/>
    </location>
</feature>
<evidence type="ECO:0000313" key="4">
    <source>
        <dbReference type="Proteomes" id="UP001551658"/>
    </source>
</evidence>
<dbReference type="Proteomes" id="UP001551658">
    <property type="component" value="Unassembled WGS sequence"/>
</dbReference>
<evidence type="ECO:0000256" key="1">
    <source>
        <dbReference type="SAM" id="MobiDB-lite"/>
    </source>
</evidence>
<feature type="transmembrane region" description="Helical" evidence="2">
    <location>
        <begin position="379"/>
        <end position="398"/>
    </location>
</feature>
<feature type="transmembrane region" description="Helical" evidence="2">
    <location>
        <begin position="157"/>
        <end position="179"/>
    </location>
</feature>
<keyword evidence="2" id="KW-1133">Transmembrane helix</keyword>
<dbReference type="RefSeq" id="WP_357977020.1">
    <property type="nucleotide sequence ID" value="NZ_JBFAIH010000005.1"/>
</dbReference>
<keyword evidence="2" id="KW-0812">Transmembrane</keyword>
<reference evidence="3 4" key="1">
    <citation type="submission" date="2024-06" db="EMBL/GenBank/DDBJ databases">
        <title>The Natural Products Discovery Center: Release of the First 8490 Sequenced Strains for Exploring Actinobacteria Biosynthetic Diversity.</title>
        <authorList>
            <person name="Kalkreuter E."/>
            <person name="Kautsar S.A."/>
            <person name="Yang D."/>
            <person name="Bader C.D."/>
            <person name="Teijaro C.N."/>
            <person name="Fluegel L."/>
            <person name="Davis C.M."/>
            <person name="Simpson J.R."/>
            <person name="Lauterbach L."/>
            <person name="Steele A.D."/>
            <person name="Gui C."/>
            <person name="Meng S."/>
            <person name="Li G."/>
            <person name="Viehrig K."/>
            <person name="Ye F."/>
            <person name="Su P."/>
            <person name="Kiefer A.F."/>
            <person name="Nichols A."/>
            <person name="Cepeda A.J."/>
            <person name="Yan W."/>
            <person name="Fan B."/>
            <person name="Jiang Y."/>
            <person name="Adhikari A."/>
            <person name="Zheng C.-J."/>
            <person name="Schuster L."/>
            <person name="Cowan T.M."/>
            <person name="Smanski M.J."/>
            <person name="Chevrette M.G."/>
            <person name="De Carvalho L.P.S."/>
            <person name="Shen B."/>
        </authorList>
    </citation>
    <scope>NUCLEOTIDE SEQUENCE [LARGE SCALE GENOMIC DNA]</scope>
    <source>
        <strain evidence="3 4">NPDC050671</strain>
    </source>
</reference>
<keyword evidence="2" id="KW-0472">Membrane</keyword>
<sequence length="779" mass="81499">MTSRNTQLARGIRARGARPKSGSAEVPKPARRRRWFRRLAVIGTVLFVLPAMLGAAALAATGDSESVATAGFPALNWMNIRDSSGVELTHYRFVTTHGSIFEPLETAISVVLGLEFAGYIVIVTSAIWVIGYTMSFHWLDPFGDALSGVARSLHAQIGIPMVLLVAASLGAFIVAWFVLRGHHARAATQAVTMVGVAVIGPIFMAQPLEDVLSSHGLMSQGRDLGIAVAAGLTGHAYSDPTGLVATMQVNLADNFARRQVQVWNFGHVVDDRPGCAAVWSAGVRSGSDSALASGLRSCGDLAAHQAALNPTMGQVGSGLVVLLCAGILLAFGAYLSVKIIWAALDSVFHGFAAIFGFAAGGFVYGPTQTFLVRNLVDSFYGAMVMAAYVIYLGLYVLFLGNLFDQARGQATVVLILAAVVEVVGLLQFRRFAAALRQGNEWIVNRFSLALQQAPGGSGAGGAGGGTALGMGSSGLAHSGVPGLGLLAGAAALSTLNNNPASAWLFNRVSPLEPHSMKRQSAMLDQWGVWNARWNGEKAGGPDGLATHAYLDRLHLSHAARDAAAVARDAGRGGVNTTRGAAAAVDGVLVDGGGFLGQVAASLRGAGFTDEDMIQRAVEARGYVVKHGSDVSLADKNLAEVVAASHYASAMNTPAAHAELERAVLAYSLGREGLRLEGAAQRAGAEYLAAPSREKLNQIQKVAAGKETAAYSEADASRILRWIGDEHAQRVSTAMTDFVLNPTDPESRRRFFAAQNAAVDTDYWAAEATRAPASAFAVGG</sequence>
<accession>A0ABV3F680</accession>
<feature type="transmembrane region" description="Helical" evidence="2">
    <location>
        <begin position="319"/>
        <end position="341"/>
    </location>
</feature>